<comment type="similarity">
    <text evidence="1 5">Belongs to the glutathione peroxidase family.</text>
</comment>
<dbReference type="AlphaFoldDB" id="A0A316GEP5"/>
<reference evidence="7 8" key="1">
    <citation type="submission" date="2018-05" db="EMBL/GenBank/DDBJ databases">
        <title>Genomic Encyclopedia of Type Strains, Phase IV (KMG-IV): sequencing the most valuable type-strain genomes for metagenomic binning, comparative biology and taxonomic classification.</title>
        <authorList>
            <person name="Goeker M."/>
        </authorList>
    </citation>
    <scope>NUCLEOTIDE SEQUENCE [LARGE SCALE GENOMIC DNA]</scope>
    <source>
        <strain evidence="7 8">DSM 103371</strain>
    </source>
</reference>
<dbReference type="PROSITE" id="PS00460">
    <property type="entry name" value="GLUTATHIONE_PEROXID_1"/>
    <property type="match status" value="1"/>
</dbReference>
<evidence type="ECO:0000313" key="7">
    <source>
        <dbReference type="EMBL" id="PWK58416.1"/>
    </source>
</evidence>
<dbReference type="Proteomes" id="UP000245390">
    <property type="component" value="Unassembled WGS sequence"/>
</dbReference>
<feature type="active site" evidence="4">
    <location>
        <position position="50"/>
    </location>
</feature>
<gene>
    <name evidence="7" type="ORF">C8D95_101229</name>
</gene>
<keyword evidence="3 5" id="KW-0560">Oxidoreductase</keyword>
<proteinExistence type="inferred from homology"/>
<keyword evidence="8" id="KW-1185">Reference proteome</keyword>
<comment type="caution">
    <text evidence="7">The sequence shown here is derived from an EMBL/GenBank/DDBJ whole genome shotgun (WGS) entry which is preliminary data.</text>
</comment>
<dbReference type="Pfam" id="PF00255">
    <property type="entry name" value="GSHPx"/>
    <property type="match status" value="1"/>
</dbReference>
<evidence type="ECO:0000256" key="1">
    <source>
        <dbReference type="ARBA" id="ARBA00006926"/>
    </source>
</evidence>
<keyword evidence="2 5" id="KW-0575">Peroxidase</keyword>
<evidence type="ECO:0000256" key="3">
    <source>
        <dbReference type="ARBA" id="ARBA00023002"/>
    </source>
</evidence>
<dbReference type="PIRSF" id="PIRSF000303">
    <property type="entry name" value="Glutathion_perox"/>
    <property type="match status" value="1"/>
</dbReference>
<dbReference type="PRINTS" id="PR01011">
    <property type="entry name" value="GLUTPROXDASE"/>
</dbReference>
<evidence type="ECO:0000256" key="5">
    <source>
        <dbReference type="RuleBase" id="RU000499"/>
    </source>
</evidence>
<dbReference type="InterPro" id="IPR029759">
    <property type="entry name" value="GPX_AS"/>
</dbReference>
<evidence type="ECO:0000256" key="2">
    <source>
        <dbReference type="ARBA" id="ARBA00022559"/>
    </source>
</evidence>
<evidence type="ECO:0000313" key="8">
    <source>
        <dbReference type="Proteomes" id="UP000245390"/>
    </source>
</evidence>
<dbReference type="RefSeq" id="WP_109757315.1">
    <property type="nucleotide sequence ID" value="NZ_CP034588.1"/>
</dbReference>
<evidence type="ECO:0000256" key="6">
    <source>
        <dbReference type="SAM" id="SignalP"/>
    </source>
</evidence>
<sequence length="171" mass="18831">MRTLVTLIATLIVTPLAAETFVFDSIDGGTYDTAEWAGRPMLVVNTASLCGFTPQYAGLQEVYDRYKDDGLVVLAIPSDDFRQELSSESEVKDFCELNFDLDFPMTTISHVRGSDMHPFYRHVEEQTGFVPSWNFNKVLVGPDGRILGTWGSIEKPGSRAITTAIESALGG</sequence>
<dbReference type="GO" id="GO:0034599">
    <property type="term" value="P:cellular response to oxidative stress"/>
    <property type="evidence" value="ECO:0007669"/>
    <property type="project" value="TreeGrafter"/>
</dbReference>
<dbReference type="SUPFAM" id="SSF52833">
    <property type="entry name" value="Thioredoxin-like"/>
    <property type="match status" value="1"/>
</dbReference>
<dbReference type="PANTHER" id="PTHR11592:SF44">
    <property type="entry name" value="GLUTATHIONE PEROXIDASE"/>
    <property type="match status" value="1"/>
</dbReference>
<feature type="chain" id="PRO_5016310618" description="Glutathione peroxidase" evidence="6">
    <location>
        <begin position="19"/>
        <end position="171"/>
    </location>
</feature>
<keyword evidence="6" id="KW-0732">Signal</keyword>
<feature type="signal peptide" evidence="6">
    <location>
        <begin position="1"/>
        <end position="18"/>
    </location>
</feature>
<evidence type="ECO:0000256" key="4">
    <source>
        <dbReference type="PIRSR" id="PIRSR000303-1"/>
    </source>
</evidence>
<dbReference type="InterPro" id="IPR036249">
    <property type="entry name" value="Thioredoxin-like_sf"/>
</dbReference>
<dbReference type="KEGG" id="salo:EF888_02600"/>
<dbReference type="CDD" id="cd00340">
    <property type="entry name" value="GSH_Peroxidase"/>
    <property type="match status" value="1"/>
</dbReference>
<dbReference type="GO" id="GO:0004601">
    <property type="term" value="F:peroxidase activity"/>
    <property type="evidence" value="ECO:0007669"/>
    <property type="project" value="UniProtKB-KW"/>
</dbReference>
<dbReference type="EMBL" id="QGGV01000001">
    <property type="protein sequence ID" value="PWK58416.1"/>
    <property type="molecule type" value="Genomic_DNA"/>
</dbReference>
<accession>A0A316GEP5</accession>
<dbReference type="InterPro" id="IPR000889">
    <property type="entry name" value="Glutathione_peroxidase"/>
</dbReference>
<dbReference type="PROSITE" id="PS51355">
    <property type="entry name" value="GLUTATHIONE_PEROXID_3"/>
    <property type="match status" value="1"/>
</dbReference>
<dbReference type="Gene3D" id="3.40.30.10">
    <property type="entry name" value="Glutaredoxin"/>
    <property type="match status" value="1"/>
</dbReference>
<protein>
    <recommendedName>
        <fullName evidence="5">Glutathione peroxidase</fullName>
    </recommendedName>
</protein>
<name>A0A316GEP5_9RHOB</name>
<dbReference type="OrthoDB" id="9785502at2"/>
<organism evidence="7 8">
    <name type="scientific">Silicimonas algicola</name>
    <dbReference type="NCBI Taxonomy" id="1826607"/>
    <lineage>
        <taxon>Bacteria</taxon>
        <taxon>Pseudomonadati</taxon>
        <taxon>Pseudomonadota</taxon>
        <taxon>Alphaproteobacteria</taxon>
        <taxon>Rhodobacterales</taxon>
        <taxon>Paracoccaceae</taxon>
    </lineage>
</organism>
<dbReference type="PANTHER" id="PTHR11592">
    <property type="entry name" value="GLUTATHIONE PEROXIDASE"/>
    <property type="match status" value="1"/>
</dbReference>